<feature type="domain" description="CD-NTase-associated protein 16 NUDIX" evidence="2">
    <location>
        <begin position="48"/>
        <end position="244"/>
    </location>
</feature>
<feature type="transmembrane region" description="Helical" evidence="1">
    <location>
        <begin position="6"/>
        <end position="25"/>
    </location>
</feature>
<keyword evidence="1" id="KW-1133">Transmembrane helix</keyword>
<dbReference type="AlphaFoldDB" id="A0A1G8JSL8"/>
<dbReference type="Proteomes" id="UP000183255">
    <property type="component" value="Unassembled WGS sequence"/>
</dbReference>
<dbReference type="Pfam" id="PF18167">
    <property type="entry name" value="Sa_NUDIX"/>
    <property type="match status" value="1"/>
</dbReference>
<evidence type="ECO:0000313" key="4">
    <source>
        <dbReference type="Proteomes" id="UP000183255"/>
    </source>
</evidence>
<keyword evidence="1" id="KW-0472">Membrane</keyword>
<sequence>MSSNLIAFLLSVVAGLISGWLFWIFRYILENRKHLSVAVRAMLLWKTEIRVSISYLFQIKINGKYLLVKGNRIDQYQPVGGVFKMLPSFKDIKRNYEITDDDHLPIDETSKDDLRIRVQGKNLVKLFNWFYTRKNREVGVHREFYEEMIMTEILEVNSLRSFTPEYCKTVNTNIHFSKHFKCKEVLFYEIYDLELTNQEEERIVKYCESNPEKAILATQDDISKECIDLNGSSKKTGEHAKHIL</sequence>
<dbReference type="InterPro" id="IPR040829">
    <property type="entry name" value="Cap16_NUDIX"/>
</dbReference>
<evidence type="ECO:0000313" key="3">
    <source>
        <dbReference type="EMBL" id="SDI34093.1"/>
    </source>
</evidence>
<organism evidence="3 4">
    <name type="scientific">Proteiniclasticum ruminis</name>
    <dbReference type="NCBI Taxonomy" id="398199"/>
    <lineage>
        <taxon>Bacteria</taxon>
        <taxon>Bacillati</taxon>
        <taxon>Bacillota</taxon>
        <taxon>Clostridia</taxon>
        <taxon>Eubacteriales</taxon>
        <taxon>Clostridiaceae</taxon>
        <taxon>Proteiniclasticum</taxon>
    </lineage>
</organism>
<dbReference type="RefSeq" id="WP_031577217.1">
    <property type="nucleotide sequence ID" value="NZ_FNDZ01000002.1"/>
</dbReference>
<reference evidence="3 4" key="1">
    <citation type="submission" date="2016-10" db="EMBL/GenBank/DDBJ databases">
        <authorList>
            <person name="de Groot N.N."/>
        </authorList>
    </citation>
    <scope>NUCLEOTIDE SEQUENCE [LARGE SCALE GENOMIC DNA]</scope>
    <source>
        <strain evidence="3 4">CGMCC 1.5058</strain>
    </source>
</reference>
<gene>
    <name evidence="3" type="ORF">SAMN05421804_10297</name>
</gene>
<protein>
    <recommendedName>
        <fullName evidence="2">CD-NTase-associated protein 16 NUDIX domain-containing protein</fullName>
    </recommendedName>
</protein>
<dbReference type="EMBL" id="FNDZ01000002">
    <property type="protein sequence ID" value="SDI34093.1"/>
    <property type="molecule type" value="Genomic_DNA"/>
</dbReference>
<name>A0A1G8JSL8_9CLOT</name>
<keyword evidence="1" id="KW-0812">Transmembrane</keyword>
<evidence type="ECO:0000259" key="2">
    <source>
        <dbReference type="Pfam" id="PF18167"/>
    </source>
</evidence>
<evidence type="ECO:0000256" key="1">
    <source>
        <dbReference type="SAM" id="Phobius"/>
    </source>
</evidence>
<accession>A0A1G8JSL8</accession>
<proteinExistence type="predicted"/>